<dbReference type="AlphaFoldDB" id="A0A0M3K2A0"/>
<evidence type="ECO:0000259" key="2">
    <source>
        <dbReference type="PROSITE" id="PS51029"/>
    </source>
</evidence>
<gene>
    <name evidence="3" type="ORF">ASIM_LOCUS14441</name>
</gene>
<reference evidence="3 4" key="2">
    <citation type="submission" date="2018-11" db="EMBL/GenBank/DDBJ databases">
        <authorList>
            <consortium name="Pathogen Informatics"/>
        </authorList>
    </citation>
    <scope>NUCLEOTIDE SEQUENCE [LARGE SCALE GENOMIC DNA]</scope>
</reference>
<protein>
    <submittedName>
        <fullName evidence="5">MADF domain-containing protein</fullName>
    </submittedName>
</protein>
<organism evidence="5">
    <name type="scientific">Anisakis simplex</name>
    <name type="common">Herring worm</name>
    <dbReference type="NCBI Taxonomy" id="6269"/>
    <lineage>
        <taxon>Eukaryota</taxon>
        <taxon>Metazoa</taxon>
        <taxon>Ecdysozoa</taxon>
        <taxon>Nematoda</taxon>
        <taxon>Chromadorea</taxon>
        <taxon>Rhabditida</taxon>
        <taxon>Spirurina</taxon>
        <taxon>Ascaridomorpha</taxon>
        <taxon>Ascaridoidea</taxon>
        <taxon>Anisakidae</taxon>
        <taxon>Anisakis</taxon>
        <taxon>Anisakis simplex complex</taxon>
    </lineage>
</organism>
<dbReference type="SMART" id="SM00595">
    <property type="entry name" value="MADF"/>
    <property type="match status" value="1"/>
</dbReference>
<dbReference type="GO" id="GO:0006357">
    <property type="term" value="P:regulation of transcription by RNA polymerase II"/>
    <property type="evidence" value="ECO:0007669"/>
    <property type="project" value="TreeGrafter"/>
</dbReference>
<dbReference type="WBParaSite" id="ASIM_0001503101-mRNA-1">
    <property type="protein sequence ID" value="ASIM_0001503101-mRNA-1"/>
    <property type="gene ID" value="ASIM_0001503101"/>
</dbReference>
<evidence type="ECO:0000313" key="3">
    <source>
        <dbReference type="EMBL" id="VDK52435.1"/>
    </source>
</evidence>
<evidence type="ECO:0000256" key="1">
    <source>
        <dbReference type="SAM" id="MobiDB-lite"/>
    </source>
</evidence>
<name>A0A0M3K2A0_ANISI</name>
<dbReference type="GO" id="GO:0005634">
    <property type="term" value="C:nucleus"/>
    <property type="evidence" value="ECO:0007669"/>
    <property type="project" value="TreeGrafter"/>
</dbReference>
<keyword evidence="4" id="KW-1185">Reference proteome</keyword>
<accession>A0A0M3K2A0</accession>
<dbReference type="Proteomes" id="UP000267096">
    <property type="component" value="Unassembled WGS sequence"/>
</dbReference>
<dbReference type="GO" id="GO:0005667">
    <property type="term" value="C:transcription regulator complex"/>
    <property type="evidence" value="ECO:0007669"/>
    <property type="project" value="TreeGrafter"/>
</dbReference>
<feature type="domain" description="MADF" evidence="2">
    <location>
        <begin position="151"/>
        <end position="236"/>
    </location>
</feature>
<dbReference type="InterPro" id="IPR006578">
    <property type="entry name" value="MADF-dom"/>
</dbReference>
<dbReference type="PANTHER" id="PTHR12243">
    <property type="entry name" value="MADF DOMAIN TRANSCRIPTION FACTOR"/>
    <property type="match status" value="1"/>
</dbReference>
<dbReference type="OrthoDB" id="6515516at2759"/>
<reference evidence="5" key="1">
    <citation type="submission" date="2017-02" db="UniProtKB">
        <authorList>
            <consortium name="WormBaseParasite"/>
        </authorList>
    </citation>
    <scope>IDENTIFICATION</scope>
</reference>
<dbReference type="EMBL" id="UYRR01031757">
    <property type="protein sequence ID" value="VDK52435.1"/>
    <property type="molecule type" value="Genomic_DNA"/>
</dbReference>
<dbReference type="InterPro" id="IPR039353">
    <property type="entry name" value="TF_Adf1"/>
</dbReference>
<evidence type="ECO:0000313" key="4">
    <source>
        <dbReference type="Proteomes" id="UP000267096"/>
    </source>
</evidence>
<feature type="compositionally biased region" description="Low complexity" evidence="1">
    <location>
        <begin position="97"/>
        <end position="141"/>
    </location>
</feature>
<dbReference type="PANTHER" id="PTHR12243:SF57">
    <property type="entry name" value="ALCOHOL DEHYDROGENASE TRANSCRIPTION FACTOR MYB_SANT-LIKE PROTEIN"/>
    <property type="match status" value="1"/>
</dbReference>
<dbReference type="Pfam" id="PF10545">
    <property type="entry name" value="MADF_DNA_bdg"/>
    <property type="match status" value="1"/>
</dbReference>
<proteinExistence type="predicted"/>
<feature type="region of interest" description="Disordered" evidence="1">
    <location>
        <begin position="94"/>
        <end position="141"/>
    </location>
</feature>
<evidence type="ECO:0000313" key="5">
    <source>
        <dbReference type="WBParaSite" id="ASIM_0001503101-mRNA-1"/>
    </source>
</evidence>
<sequence>MLRCVSAAVGLRIASRHRESLSCRVGNRETSTKADNLEVANNSSVRKRQSVASQRDLFVTSDIPNKRVCKSAKSNSSPLTATIPSVVELKSEQVVTRSSSRLKSRSSTMAGSSSSISQVATNPSSSNSSGASQSSSLSVSLSPKDDSFVKRLIEAVKEQPCLYNPNHEHYGNKHSSVQYKSRIWQKLCHDLGYTEDAHSLQIQWKRIRDRYVRERRKRRNAINTDINANQVSFLQF</sequence>
<dbReference type="PROSITE" id="PS51029">
    <property type="entry name" value="MADF"/>
    <property type="match status" value="1"/>
</dbReference>